<feature type="domain" description="DUF5889" evidence="1">
    <location>
        <begin position="157"/>
        <end position="262"/>
    </location>
</feature>
<proteinExistence type="predicted"/>
<evidence type="ECO:0000313" key="3">
    <source>
        <dbReference type="Proteomes" id="UP000201640"/>
    </source>
</evidence>
<sequence length="358" mass="43478">MSVSRSKNMLDAYLSFIETKQELLNDPKFIEYCFHKPIKKITSIHQICEYFDEENYEKQITHITYLQDTYIPDTIGFMYEYMKRYRFYYKRGVKINKINNEHILLVQKYNKHELLVLKYLKDFKRNNIMSYIPKWTFKLSNKSTEQLNKLPNITISNTFVYDFFGVLKENNRLILFVINLENQNQNINHNTKLLFQQYILNVMNINYLRININENIEKQLHWFFKKLKNGKYYVCNKFIKPNGNNINSEILLKSLEKFYDDYYKNHLVYYKICEKENFNDHVKDLSGGIEVELIGNSGKEIDYYIDKNPADKSYKISNQMYNDIIKNIYVPIKQKNKRDINDEKVNDMMHYFLRKKIE</sequence>
<dbReference type="RefSeq" id="YP_007354655.1">
    <property type="nucleotide sequence ID" value="NC_020104.1"/>
</dbReference>
<evidence type="ECO:0000259" key="1">
    <source>
        <dbReference type="Pfam" id="PF19237"/>
    </source>
</evidence>
<reference evidence="2 3" key="1">
    <citation type="journal article" date="2012" name="Genome Biol. Evol.">
        <title>Related Giant Viruses in Distant Locations and Different Habitats: Acanthamoeba polyphaga moumouvirus Represents a Third Lineage of the Mimiviridae That Is Close to the Megavirus Lineage.</title>
        <authorList>
            <person name="Yoosuf N."/>
            <person name="Yutin N."/>
            <person name="Colson P."/>
            <person name="Shabalina S.A."/>
            <person name="Pagnier I."/>
            <person name="Robert C."/>
            <person name="Azza S."/>
            <person name="Klose T."/>
            <person name="Wong J."/>
            <person name="Rossmann M.G."/>
            <person name="La Scola B."/>
            <person name="Raoult D."/>
            <person name="Koonin E.V."/>
        </authorList>
    </citation>
    <scope>NUCLEOTIDE SEQUENCE [LARGE SCALE GENOMIC DNA]</scope>
    <source>
        <strain evidence="2 3">M10A</strain>
    </source>
</reference>
<accession>L7RCB5</accession>
<dbReference type="EMBL" id="JX962719">
    <property type="protein sequence ID" value="AGC02219.1"/>
    <property type="molecule type" value="Genomic_DNA"/>
</dbReference>
<dbReference type="Proteomes" id="UP000201640">
    <property type="component" value="Segment"/>
</dbReference>
<dbReference type="OrthoDB" id="33533at10239"/>
<gene>
    <name evidence="2" type="ORF">Moumou_00698</name>
</gene>
<organism evidence="2 3">
    <name type="scientific">Acanthamoeba polyphaga moumouvirus</name>
    <dbReference type="NCBI Taxonomy" id="1269028"/>
    <lineage>
        <taxon>Viruses</taxon>
        <taxon>Varidnaviria</taxon>
        <taxon>Bamfordvirae</taxon>
        <taxon>Nucleocytoviricota</taxon>
        <taxon>Megaviricetes</taxon>
        <taxon>Imitervirales</taxon>
        <taxon>Mimiviridae</taxon>
        <taxon>Megamimivirinae</taxon>
        <taxon>Moumouvirus</taxon>
    </lineage>
</organism>
<keyword evidence="3" id="KW-1185">Reference proteome</keyword>
<evidence type="ECO:0000313" key="2">
    <source>
        <dbReference type="EMBL" id="AGC02219.1"/>
    </source>
</evidence>
<dbReference type="GeneID" id="14445780"/>
<dbReference type="KEGG" id="vg:14445780"/>
<dbReference type="InterPro" id="IPR045373">
    <property type="entry name" value="DUF5889"/>
</dbReference>
<name>L7RCB5_9VIRU</name>
<protein>
    <recommendedName>
        <fullName evidence="1">DUF5889 domain-containing protein</fullName>
    </recommendedName>
</protein>
<dbReference type="Pfam" id="PF19237">
    <property type="entry name" value="DUF5889"/>
    <property type="match status" value="1"/>
</dbReference>